<keyword evidence="1 2" id="KW-0238">DNA-binding</keyword>
<reference evidence="4" key="1">
    <citation type="journal article" date="2014" name="Int. J. Syst. Evol. Microbiol.">
        <title>Complete genome sequence of Corynebacterium casei LMG S-19264T (=DSM 44701T), isolated from a smear-ripened cheese.</title>
        <authorList>
            <consortium name="US DOE Joint Genome Institute (JGI-PGF)"/>
            <person name="Walter F."/>
            <person name="Albersmeier A."/>
            <person name="Kalinowski J."/>
            <person name="Ruckert C."/>
        </authorList>
    </citation>
    <scope>NUCLEOTIDE SEQUENCE</scope>
    <source>
        <strain evidence="4">CGMCC 1.15725</strain>
    </source>
</reference>
<dbReference type="SUPFAM" id="SSF52540">
    <property type="entry name" value="P-loop containing nucleoside triphosphate hydrolases"/>
    <property type="match status" value="1"/>
</dbReference>
<protein>
    <submittedName>
        <fullName evidence="4">ATPase</fullName>
    </submittedName>
</protein>
<dbReference type="GO" id="GO:0000160">
    <property type="term" value="P:phosphorelay signal transduction system"/>
    <property type="evidence" value="ECO:0007669"/>
    <property type="project" value="InterPro"/>
</dbReference>
<dbReference type="InterPro" id="IPR016032">
    <property type="entry name" value="Sig_transdc_resp-reg_C-effctor"/>
</dbReference>
<dbReference type="Gene3D" id="1.25.40.10">
    <property type="entry name" value="Tetratricopeptide repeat domain"/>
    <property type="match status" value="2"/>
</dbReference>
<sequence>MALVERAGELLDKDALMARAWSGVTVEESNLRAQITALRRVLAEGGTGENYVVTEPGRGYRFVAAVARSTCEAVQAQALPKGHNLPGRLTRPIGRTDVVAMVSSRLRRSRFLTIIGAGGIGKTTVALAAADELQASYKDGARFVDLAPLKDPRLVPSALASVLGVAIRSENPYPALTSFLKDKQMLILLDNCEHVVEAAAELAEEVLKAASGVHVLATSREPLRAEDERVQRLLPLETPPASATLTAAQALTFPAIQLFVERAGASAGGYELTDADVPVVAQICRRLDGIALAIELAAGRIDAFGVRGVAARLDNLFALLTRGRRTALPRHQTLSATFDWSYELLPEVERFVMRRLGIFAGRFTMEAATAVAEDADIAAAEVDESVANLVDKSLVGADVGGSAVHYRMTDTARAYAGKKLQEAGEFQMVARRHAQYLRNQLERAKADWETQPTAEWLAVHTSQIDDLRTALDWAFSSEGDASIGVALTVAAVPLWFEMSLMEECRTGAERALAMLEAGPAKDEQRRMQLYVAVAWSQMYTTGSARDTGTAWATAFAIAEALGDTDYQLRALWGTWATHVNRGEFGDALALAKRFSNLAETRADANDRLLGDRLTGVALHFLGDQSGARRHIERMLASYVAPVSRSHAVRFQFDQRVTARMTLGRVLWLQGYPDQALRCVDINIADALSINHTLSLCNALAQAACPVALLAGDLAAAERYTTTLLELTQRDAFDIWHAYGGCFAGELLIKRGDLATGLPRLRASVDQLRQASFVQYLTAFLGALATGLADAGDYDQALATIDDAIARSARGEERWYSPELLRIKGVILWGMTAVDAAEQHFQESLELARKQEALGWELRTAIAFARLKREQGRGGEAHDLLRPIHASFREGHGTGDLRLATALLDELASRRR</sequence>
<dbReference type="InterPro" id="IPR003593">
    <property type="entry name" value="AAA+_ATPase"/>
</dbReference>
<evidence type="ECO:0000259" key="3">
    <source>
        <dbReference type="PROSITE" id="PS51755"/>
    </source>
</evidence>
<feature type="DNA-binding region" description="OmpR/PhoB-type" evidence="2">
    <location>
        <begin position="1"/>
        <end position="64"/>
    </location>
</feature>
<dbReference type="InterPro" id="IPR011990">
    <property type="entry name" value="TPR-like_helical_dom_sf"/>
</dbReference>
<dbReference type="SUPFAM" id="SSF48452">
    <property type="entry name" value="TPR-like"/>
    <property type="match status" value="2"/>
</dbReference>
<dbReference type="Proteomes" id="UP000646365">
    <property type="component" value="Unassembled WGS sequence"/>
</dbReference>
<evidence type="ECO:0000256" key="1">
    <source>
        <dbReference type="ARBA" id="ARBA00023125"/>
    </source>
</evidence>
<dbReference type="PANTHER" id="PTHR47691">
    <property type="entry name" value="REGULATOR-RELATED"/>
    <property type="match status" value="1"/>
</dbReference>
<evidence type="ECO:0000313" key="5">
    <source>
        <dbReference type="Proteomes" id="UP000646365"/>
    </source>
</evidence>
<dbReference type="Pfam" id="PF00486">
    <property type="entry name" value="Trans_reg_C"/>
    <property type="match status" value="1"/>
</dbReference>
<reference evidence="4" key="2">
    <citation type="submission" date="2020-09" db="EMBL/GenBank/DDBJ databases">
        <authorList>
            <person name="Sun Q."/>
            <person name="Zhou Y."/>
        </authorList>
    </citation>
    <scope>NUCLEOTIDE SEQUENCE</scope>
    <source>
        <strain evidence="4">CGMCC 1.15725</strain>
    </source>
</reference>
<dbReference type="GO" id="GO:0006355">
    <property type="term" value="P:regulation of DNA-templated transcription"/>
    <property type="evidence" value="ECO:0007669"/>
    <property type="project" value="InterPro"/>
</dbReference>
<dbReference type="PRINTS" id="PR00364">
    <property type="entry name" value="DISEASERSIST"/>
</dbReference>
<dbReference type="SUPFAM" id="SSF46894">
    <property type="entry name" value="C-terminal effector domain of the bipartite response regulators"/>
    <property type="match status" value="1"/>
</dbReference>
<dbReference type="InterPro" id="IPR027417">
    <property type="entry name" value="P-loop_NTPase"/>
</dbReference>
<gene>
    <name evidence="4" type="ORF">GCM10011611_59320</name>
</gene>
<dbReference type="PANTHER" id="PTHR47691:SF3">
    <property type="entry name" value="HTH-TYPE TRANSCRIPTIONAL REGULATOR RV0890C-RELATED"/>
    <property type="match status" value="1"/>
</dbReference>
<feature type="domain" description="OmpR/PhoB-type" evidence="3">
    <location>
        <begin position="1"/>
        <end position="64"/>
    </location>
</feature>
<dbReference type="AlphaFoldDB" id="A0A8J2Z1H8"/>
<name>A0A8J2Z1H8_9PROT</name>
<organism evidence="4 5">
    <name type="scientific">Aliidongia dinghuensis</name>
    <dbReference type="NCBI Taxonomy" id="1867774"/>
    <lineage>
        <taxon>Bacteria</taxon>
        <taxon>Pseudomonadati</taxon>
        <taxon>Pseudomonadota</taxon>
        <taxon>Alphaproteobacteria</taxon>
        <taxon>Rhodospirillales</taxon>
        <taxon>Dongiaceae</taxon>
        <taxon>Aliidongia</taxon>
    </lineage>
</organism>
<comment type="caution">
    <text evidence="4">The sequence shown here is derived from an EMBL/GenBank/DDBJ whole genome shotgun (WGS) entry which is preliminary data.</text>
</comment>
<keyword evidence="5" id="KW-1185">Reference proteome</keyword>
<dbReference type="Gene3D" id="1.10.10.10">
    <property type="entry name" value="Winged helix-like DNA-binding domain superfamily/Winged helix DNA-binding domain"/>
    <property type="match status" value="1"/>
</dbReference>
<proteinExistence type="predicted"/>
<dbReference type="PROSITE" id="PS51755">
    <property type="entry name" value="OMPR_PHOB"/>
    <property type="match status" value="1"/>
</dbReference>
<evidence type="ECO:0000256" key="2">
    <source>
        <dbReference type="PROSITE-ProRule" id="PRU01091"/>
    </source>
</evidence>
<dbReference type="GO" id="GO:0003677">
    <property type="term" value="F:DNA binding"/>
    <property type="evidence" value="ECO:0007669"/>
    <property type="project" value="UniProtKB-UniRule"/>
</dbReference>
<dbReference type="SMART" id="SM00382">
    <property type="entry name" value="AAA"/>
    <property type="match status" value="1"/>
</dbReference>
<dbReference type="InterPro" id="IPR036388">
    <property type="entry name" value="WH-like_DNA-bd_sf"/>
</dbReference>
<dbReference type="EMBL" id="BMJQ01000022">
    <property type="protein sequence ID" value="GGF45027.1"/>
    <property type="molecule type" value="Genomic_DNA"/>
</dbReference>
<dbReference type="InterPro" id="IPR001867">
    <property type="entry name" value="OmpR/PhoB-type_DNA-bd"/>
</dbReference>
<accession>A0A8J2Z1H8</accession>
<evidence type="ECO:0000313" key="4">
    <source>
        <dbReference type="EMBL" id="GGF45027.1"/>
    </source>
</evidence>
<dbReference type="Gene3D" id="3.40.50.300">
    <property type="entry name" value="P-loop containing nucleotide triphosphate hydrolases"/>
    <property type="match status" value="1"/>
</dbReference>